<proteinExistence type="predicted"/>
<dbReference type="AlphaFoldDB" id="A0A450Z3Y4"/>
<protein>
    <submittedName>
        <fullName evidence="1">Uncharacterized protein</fullName>
    </submittedName>
</protein>
<accession>A0A450Z3Y4</accession>
<dbReference type="EMBL" id="CAADFT010000116">
    <property type="protein sequence ID" value="VFK48510.1"/>
    <property type="molecule type" value="Genomic_DNA"/>
</dbReference>
<name>A0A450Z3Y4_9GAMM</name>
<reference evidence="1" key="1">
    <citation type="submission" date="2019-02" db="EMBL/GenBank/DDBJ databases">
        <authorList>
            <person name="Gruber-Vodicka R. H."/>
            <person name="Seah K. B. B."/>
        </authorList>
    </citation>
    <scope>NUCLEOTIDE SEQUENCE</scope>
    <source>
        <strain evidence="1">BECK_BZ125</strain>
    </source>
</reference>
<evidence type="ECO:0000313" key="1">
    <source>
        <dbReference type="EMBL" id="VFK48510.1"/>
    </source>
</evidence>
<gene>
    <name evidence="1" type="ORF">BECKTC1821E_GA0114239_11161</name>
</gene>
<sequence>MKRKFGDALRLRSFGVVALGFERLVSEAEK</sequence>
<organism evidence="1">
    <name type="scientific">Candidatus Kentrum sp. TC</name>
    <dbReference type="NCBI Taxonomy" id="2126339"/>
    <lineage>
        <taxon>Bacteria</taxon>
        <taxon>Pseudomonadati</taxon>
        <taxon>Pseudomonadota</taxon>
        <taxon>Gammaproteobacteria</taxon>
        <taxon>Candidatus Kentrum</taxon>
    </lineage>
</organism>